<evidence type="ECO:0000313" key="2">
    <source>
        <dbReference type="EMBL" id="GFO11209.1"/>
    </source>
</evidence>
<keyword evidence="3" id="KW-1185">Reference proteome</keyword>
<sequence>MIISLAGSSVRPWYMDITEDGDLVCSTWGNKIARVQVDTGTVAFDKSACPQHRDLRLKGPPSGQGASGGARTPNKRVSTDLRADSLSTALPTPPIERWHTVD</sequence>
<dbReference type="AlphaFoldDB" id="A0AAV4ATT6"/>
<evidence type="ECO:0000256" key="1">
    <source>
        <dbReference type="SAM" id="MobiDB-lite"/>
    </source>
</evidence>
<protein>
    <submittedName>
        <fullName evidence="2">Uncharacterized protein</fullName>
    </submittedName>
</protein>
<organism evidence="2 3">
    <name type="scientific">Plakobranchus ocellatus</name>
    <dbReference type="NCBI Taxonomy" id="259542"/>
    <lineage>
        <taxon>Eukaryota</taxon>
        <taxon>Metazoa</taxon>
        <taxon>Spiralia</taxon>
        <taxon>Lophotrochozoa</taxon>
        <taxon>Mollusca</taxon>
        <taxon>Gastropoda</taxon>
        <taxon>Heterobranchia</taxon>
        <taxon>Euthyneura</taxon>
        <taxon>Panpulmonata</taxon>
        <taxon>Sacoglossa</taxon>
        <taxon>Placobranchoidea</taxon>
        <taxon>Plakobranchidae</taxon>
        <taxon>Plakobranchus</taxon>
    </lineage>
</organism>
<gene>
    <name evidence="2" type="ORF">PoB_003771400</name>
</gene>
<reference evidence="2 3" key="1">
    <citation type="journal article" date="2021" name="Elife">
        <title>Chloroplast acquisition without the gene transfer in kleptoplastic sea slugs, Plakobranchus ocellatus.</title>
        <authorList>
            <person name="Maeda T."/>
            <person name="Takahashi S."/>
            <person name="Yoshida T."/>
            <person name="Shimamura S."/>
            <person name="Takaki Y."/>
            <person name="Nagai Y."/>
            <person name="Toyoda A."/>
            <person name="Suzuki Y."/>
            <person name="Arimoto A."/>
            <person name="Ishii H."/>
            <person name="Satoh N."/>
            <person name="Nishiyama T."/>
            <person name="Hasebe M."/>
            <person name="Maruyama T."/>
            <person name="Minagawa J."/>
            <person name="Obokata J."/>
            <person name="Shigenobu S."/>
        </authorList>
    </citation>
    <scope>NUCLEOTIDE SEQUENCE [LARGE SCALE GENOMIC DNA]</scope>
</reference>
<evidence type="ECO:0000313" key="3">
    <source>
        <dbReference type="Proteomes" id="UP000735302"/>
    </source>
</evidence>
<comment type="caution">
    <text evidence="2">The sequence shown here is derived from an EMBL/GenBank/DDBJ whole genome shotgun (WGS) entry which is preliminary data.</text>
</comment>
<feature type="region of interest" description="Disordered" evidence="1">
    <location>
        <begin position="52"/>
        <end position="102"/>
    </location>
</feature>
<dbReference type="Proteomes" id="UP000735302">
    <property type="component" value="Unassembled WGS sequence"/>
</dbReference>
<proteinExistence type="predicted"/>
<name>A0AAV4ATT6_9GAST</name>
<dbReference type="EMBL" id="BLXT01004234">
    <property type="protein sequence ID" value="GFO11209.1"/>
    <property type="molecule type" value="Genomic_DNA"/>
</dbReference>
<accession>A0AAV4ATT6</accession>